<proteinExistence type="predicted"/>
<reference evidence="2 3" key="1">
    <citation type="submission" date="2016-03" db="EMBL/GenBank/DDBJ databases">
        <title>Whole genome sequencing of Grifola frondosa 9006-11.</title>
        <authorList>
            <person name="Min B."/>
            <person name="Park H."/>
            <person name="Kim J.-G."/>
            <person name="Cho H."/>
            <person name="Oh Y.-L."/>
            <person name="Kong W.-S."/>
            <person name="Choi I.-G."/>
        </authorList>
    </citation>
    <scope>NUCLEOTIDE SEQUENCE [LARGE SCALE GENOMIC DNA]</scope>
    <source>
        <strain evidence="2 3">9006-11</strain>
    </source>
</reference>
<dbReference type="Proteomes" id="UP000092993">
    <property type="component" value="Unassembled WGS sequence"/>
</dbReference>
<organism evidence="2 3">
    <name type="scientific">Grifola frondosa</name>
    <name type="common">Maitake</name>
    <name type="synonym">Polyporus frondosus</name>
    <dbReference type="NCBI Taxonomy" id="5627"/>
    <lineage>
        <taxon>Eukaryota</taxon>
        <taxon>Fungi</taxon>
        <taxon>Dikarya</taxon>
        <taxon>Basidiomycota</taxon>
        <taxon>Agaricomycotina</taxon>
        <taxon>Agaricomycetes</taxon>
        <taxon>Polyporales</taxon>
        <taxon>Grifolaceae</taxon>
        <taxon>Grifola</taxon>
    </lineage>
</organism>
<protein>
    <submittedName>
        <fullName evidence="2">Uncharacterized protein</fullName>
    </submittedName>
</protein>
<evidence type="ECO:0000313" key="3">
    <source>
        <dbReference type="Proteomes" id="UP000092993"/>
    </source>
</evidence>
<dbReference type="EMBL" id="LUGG01000005">
    <property type="protein sequence ID" value="OBZ74480.1"/>
    <property type="molecule type" value="Genomic_DNA"/>
</dbReference>
<evidence type="ECO:0000256" key="1">
    <source>
        <dbReference type="SAM" id="MobiDB-lite"/>
    </source>
</evidence>
<sequence>MDLSSAEVTNSTARRSFGVEENLRKTFSWVSLTNPKTEKAPAEVYRSESGRGRVTTLGSFRPELQAYRLVLWSLNGVSCHLYSLLRSRLGTRHLGWIITVIATQWTADVGSINDLDYLDVERSSRDGSRSTGMYNEPRRTNERRRLSRLAGTSSCLYRWRNKQNDTPRDRYKRATHPASWTRQCTGHMIQSRAALYLEQNLTPNAYHTPEPALNNFM</sequence>
<keyword evidence="3" id="KW-1185">Reference proteome</keyword>
<comment type="caution">
    <text evidence="2">The sequence shown here is derived from an EMBL/GenBank/DDBJ whole genome shotgun (WGS) entry which is preliminary data.</text>
</comment>
<dbReference type="AlphaFoldDB" id="A0A1C7MC64"/>
<evidence type="ECO:0000313" key="2">
    <source>
        <dbReference type="EMBL" id="OBZ74480.1"/>
    </source>
</evidence>
<feature type="region of interest" description="Disordered" evidence="1">
    <location>
        <begin position="123"/>
        <end position="143"/>
    </location>
</feature>
<name>A0A1C7MC64_GRIFR</name>
<accession>A0A1C7MC64</accession>
<gene>
    <name evidence="2" type="ORF">A0H81_05135</name>
</gene>